<dbReference type="GO" id="GO:0008270">
    <property type="term" value="F:zinc ion binding"/>
    <property type="evidence" value="ECO:0007669"/>
    <property type="project" value="UniProtKB-KW"/>
</dbReference>
<keyword evidence="1" id="KW-0479">Metal-binding</keyword>
<dbReference type="SUPFAM" id="SSF47353">
    <property type="entry name" value="Retrovirus capsid dimerization domain-like"/>
    <property type="match status" value="1"/>
</dbReference>
<dbReference type="PROSITE" id="PS50158">
    <property type="entry name" value="ZF_CCHC"/>
    <property type="match status" value="1"/>
</dbReference>
<dbReference type="InterPro" id="IPR003309">
    <property type="entry name" value="SCAN_dom"/>
</dbReference>
<dbReference type="InterPro" id="IPR036875">
    <property type="entry name" value="Znf_CCHC_sf"/>
</dbReference>
<evidence type="ECO:0000256" key="1">
    <source>
        <dbReference type="PROSITE-ProRule" id="PRU00047"/>
    </source>
</evidence>
<dbReference type="PANTHER" id="PTHR46888:SF1">
    <property type="entry name" value="RIBONUCLEASE H"/>
    <property type="match status" value="1"/>
</dbReference>
<evidence type="ECO:0000259" key="2">
    <source>
        <dbReference type="PROSITE" id="PS50158"/>
    </source>
</evidence>
<dbReference type="InterPro" id="IPR001878">
    <property type="entry name" value="Znf_CCHC"/>
</dbReference>
<dbReference type="SMART" id="SM00431">
    <property type="entry name" value="SCAN"/>
    <property type="match status" value="1"/>
</dbReference>
<dbReference type="GeneTree" id="ENSGT00960000189285"/>
<organism evidence="4 5">
    <name type="scientific">Crocodylus porosus</name>
    <name type="common">Saltwater crocodile</name>
    <name type="synonym">Estuarine crocodile</name>
    <dbReference type="NCBI Taxonomy" id="8502"/>
    <lineage>
        <taxon>Eukaryota</taxon>
        <taxon>Metazoa</taxon>
        <taxon>Chordata</taxon>
        <taxon>Craniata</taxon>
        <taxon>Vertebrata</taxon>
        <taxon>Euteleostomi</taxon>
        <taxon>Archelosauria</taxon>
        <taxon>Archosauria</taxon>
        <taxon>Crocodylia</taxon>
        <taxon>Longirostres</taxon>
        <taxon>Crocodylidae</taxon>
        <taxon>Crocodylus</taxon>
    </lineage>
</organism>
<dbReference type="PANTHER" id="PTHR46888">
    <property type="entry name" value="ZINC KNUCKLE DOMAINCONTAINING PROTEIN-RELATED"/>
    <property type="match status" value="1"/>
</dbReference>
<dbReference type="Proteomes" id="UP000594220">
    <property type="component" value="Unplaced"/>
</dbReference>
<dbReference type="OMA" id="SHTECAR"/>
<accession>A0A7M4EJK4</accession>
<dbReference type="Pfam" id="PF00098">
    <property type="entry name" value="zf-CCHC"/>
    <property type="match status" value="1"/>
</dbReference>
<reference evidence="4" key="2">
    <citation type="submission" date="2025-09" db="UniProtKB">
        <authorList>
            <consortium name="Ensembl"/>
        </authorList>
    </citation>
    <scope>IDENTIFICATION</scope>
</reference>
<name>A0A7M4EJK4_CROPO</name>
<evidence type="ECO:0000313" key="4">
    <source>
        <dbReference type="Ensembl" id="ENSCPRP00005010796.1"/>
    </source>
</evidence>
<dbReference type="Gene3D" id="1.10.4020.10">
    <property type="entry name" value="DNA breaking-rejoining enzymes"/>
    <property type="match status" value="1"/>
</dbReference>
<keyword evidence="1" id="KW-0863">Zinc-finger</keyword>
<evidence type="ECO:0000313" key="5">
    <source>
        <dbReference type="Proteomes" id="UP000594220"/>
    </source>
</evidence>
<dbReference type="AlphaFoldDB" id="A0A7M4EJK4"/>
<proteinExistence type="predicted"/>
<evidence type="ECO:0000259" key="3">
    <source>
        <dbReference type="PROSITE" id="PS50804"/>
    </source>
</evidence>
<dbReference type="PROSITE" id="PS50804">
    <property type="entry name" value="SCAN_BOX"/>
    <property type="match status" value="1"/>
</dbReference>
<keyword evidence="1" id="KW-0862">Zinc</keyword>
<dbReference type="InterPro" id="IPR038269">
    <property type="entry name" value="SCAN_sf"/>
</dbReference>
<feature type="domain" description="SCAN box" evidence="3">
    <location>
        <begin position="39"/>
        <end position="118"/>
    </location>
</feature>
<sequence>WGQVPYPTRVTCLAPQAMGCQLVTGEILRRLDITPERQRQAFCTKKPAEVRTPRILWQTLADLLGKWLRAESTSKEQIFDLVLMEQFIDDLEEETQIWVRRHCPTSSREALQWAERFDTARGERRWIGGTKTLEPTTRRVADSKAVKKGGGQGPACFTCGERGHFARNCPQRLRGDPFRNKYQQECHLAPEGAPETEAMDCSVGKHHPALIQPLPQVQAWVEGVPIQLSGHNWDTIEITRETVSVLSVQTNPDL</sequence>
<dbReference type="SMART" id="SM00343">
    <property type="entry name" value="ZnF_C2HC"/>
    <property type="match status" value="1"/>
</dbReference>
<dbReference type="Gene3D" id="4.10.60.10">
    <property type="entry name" value="Zinc finger, CCHC-type"/>
    <property type="match status" value="1"/>
</dbReference>
<dbReference type="Pfam" id="PF02023">
    <property type="entry name" value="SCAN"/>
    <property type="match status" value="1"/>
</dbReference>
<dbReference type="Ensembl" id="ENSCPRT00005012734.1">
    <property type="protein sequence ID" value="ENSCPRP00005010796.1"/>
    <property type="gene ID" value="ENSCPRG00005007717.1"/>
</dbReference>
<dbReference type="GO" id="GO:0003676">
    <property type="term" value="F:nucleic acid binding"/>
    <property type="evidence" value="ECO:0007669"/>
    <property type="project" value="InterPro"/>
</dbReference>
<reference evidence="4" key="1">
    <citation type="submission" date="2025-08" db="UniProtKB">
        <authorList>
            <consortium name="Ensembl"/>
        </authorList>
    </citation>
    <scope>IDENTIFICATION</scope>
</reference>
<keyword evidence="5" id="KW-1185">Reference proteome</keyword>
<feature type="domain" description="CCHC-type" evidence="2">
    <location>
        <begin position="156"/>
        <end position="171"/>
    </location>
</feature>
<dbReference type="SUPFAM" id="SSF57756">
    <property type="entry name" value="Retrovirus zinc finger-like domains"/>
    <property type="match status" value="1"/>
</dbReference>
<protein>
    <submittedName>
        <fullName evidence="4">Uncharacterized protein</fullName>
    </submittedName>
</protein>